<accession>A0A2J4P7M5</accession>
<evidence type="ECO:0000313" key="1">
    <source>
        <dbReference type="EMBL" id="PLL12867.1"/>
    </source>
</evidence>
<reference evidence="1 2" key="1">
    <citation type="submission" date="2017-11" db="EMBL/GenBank/DDBJ databases">
        <authorList>
            <person name="Han C.G."/>
        </authorList>
    </citation>
    <scope>NUCLEOTIDE SEQUENCE [LARGE SCALE GENOMIC DNA]</scope>
    <source>
        <strain evidence="1 2">A11</strain>
    </source>
</reference>
<comment type="caution">
    <text evidence="1">The sequence shown here is derived from an EMBL/GenBank/DDBJ whole genome shotgun (WGS) entry which is preliminary data.</text>
</comment>
<name>A0A2J4P7M5_9ENTR</name>
<gene>
    <name evidence="1" type="ORF">CWN50_37050</name>
</gene>
<dbReference type="Proteomes" id="UP000234505">
    <property type="component" value="Unassembled WGS sequence"/>
</dbReference>
<proteinExistence type="predicted"/>
<reference evidence="1 2" key="2">
    <citation type="submission" date="2018-01" db="EMBL/GenBank/DDBJ databases">
        <title>Genomic study of Klebsiella pneumoniae.</title>
        <authorList>
            <person name="Yang Y."/>
            <person name="Bicalho R."/>
        </authorList>
    </citation>
    <scope>NUCLEOTIDE SEQUENCE [LARGE SCALE GENOMIC DNA]</scope>
    <source>
        <strain evidence="1 2">A11</strain>
    </source>
</reference>
<dbReference type="AlphaFoldDB" id="A0A2J4P7M5"/>
<dbReference type="EMBL" id="PIDS01002427">
    <property type="protein sequence ID" value="PLL12867.1"/>
    <property type="molecule type" value="Genomic_DNA"/>
</dbReference>
<organism evidence="1 2">
    <name type="scientific">Klebsiella michiganensis</name>
    <dbReference type="NCBI Taxonomy" id="1134687"/>
    <lineage>
        <taxon>Bacteria</taxon>
        <taxon>Pseudomonadati</taxon>
        <taxon>Pseudomonadota</taxon>
        <taxon>Gammaproteobacteria</taxon>
        <taxon>Enterobacterales</taxon>
        <taxon>Enterobacteriaceae</taxon>
        <taxon>Klebsiella/Raoultella group</taxon>
        <taxon>Klebsiella</taxon>
    </lineage>
</organism>
<protein>
    <submittedName>
        <fullName evidence="1">Tricarboxylic transporter</fullName>
    </submittedName>
</protein>
<evidence type="ECO:0000313" key="2">
    <source>
        <dbReference type="Proteomes" id="UP000234505"/>
    </source>
</evidence>
<sequence>GYDLVWPIIRGFFVGPKVSDADYQWWVDEFTKLQQTDAFKKQRELRGLFEFNMNGKELDAYVKKQVEAYRLQAKSFGLAK</sequence>
<feature type="non-terminal residue" evidence="1">
    <location>
        <position position="1"/>
    </location>
</feature>